<dbReference type="FunFam" id="3.10.10.10:FF:000007">
    <property type="entry name" value="Retrovirus-related Pol polyprotein from transposon 17.6-like Protein"/>
    <property type="match status" value="1"/>
</dbReference>
<evidence type="ECO:0000313" key="10">
    <source>
        <dbReference type="Proteomes" id="UP001321473"/>
    </source>
</evidence>
<keyword evidence="5" id="KW-0255">Endonuclease</keyword>
<evidence type="ECO:0000256" key="5">
    <source>
        <dbReference type="ARBA" id="ARBA00022759"/>
    </source>
</evidence>
<evidence type="ECO:0000259" key="8">
    <source>
        <dbReference type="PROSITE" id="PS50878"/>
    </source>
</evidence>
<keyword evidence="10" id="KW-1185">Reference proteome</keyword>
<evidence type="ECO:0000256" key="3">
    <source>
        <dbReference type="ARBA" id="ARBA00022695"/>
    </source>
</evidence>
<dbReference type="InterPro" id="IPR043502">
    <property type="entry name" value="DNA/RNA_pol_sf"/>
</dbReference>
<dbReference type="CDD" id="cd01647">
    <property type="entry name" value="RT_LTR"/>
    <property type="match status" value="1"/>
</dbReference>
<dbReference type="Gene3D" id="3.10.10.10">
    <property type="entry name" value="HIV Type 1 Reverse Transcriptase, subunit A, domain 1"/>
    <property type="match status" value="1"/>
</dbReference>
<accession>A0AAQ4DYS0</accession>
<keyword evidence="4" id="KW-0540">Nuclease</keyword>
<gene>
    <name evidence="9" type="ORF">V5799_005610</name>
</gene>
<protein>
    <recommendedName>
        <fullName evidence="8">Reverse transcriptase domain-containing protein</fullName>
    </recommendedName>
</protein>
<dbReference type="GO" id="GO:0004519">
    <property type="term" value="F:endonuclease activity"/>
    <property type="evidence" value="ECO:0007669"/>
    <property type="project" value="UniProtKB-KW"/>
</dbReference>
<keyword evidence="7" id="KW-0695">RNA-directed DNA polymerase</keyword>
<dbReference type="GO" id="GO:0003964">
    <property type="term" value="F:RNA-directed DNA polymerase activity"/>
    <property type="evidence" value="ECO:0007669"/>
    <property type="project" value="UniProtKB-KW"/>
</dbReference>
<dbReference type="GO" id="GO:0008233">
    <property type="term" value="F:peptidase activity"/>
    <property type="evidence" value="ECO:0007669"/>
    <property type="project" value="UniProtKB-KW"/>
</dbReference>
<keyword evidence="3" id="KW-0548">Nucleotidyltransferase</keyword>
<dbReference type="PROSITE" id="PS50878">
    <property type="entry name" value="RT_POL"/>
    <property type="match status" value="1"/>
</dbReference>
<evidence type="ECO:0000313" key="9">
    <source>
        <dbReference type="EMBL" id="KAK8767610.1"/>
    </source>
</evidence>
<name>A0AAQ4DYS0_AMBAM</name>
<dbReference type="InterPro" id="IPR053134">
    <property type="entry name" value="RNA-dir_DNA_polymerase"/>
</dbReference>
<feature type="domain" description="Reverse transcriptase" evidence="8">
    <location>
        <begin position="140"/>
        <end position="322"/>
    </location>
</feature>
<dbReference type="Gene3D" id="3.30.70.270">
    <property type="match status" value="1"/>
</dbReference>
<dbReference type="InterPro" id="IPR000477">
    <property type="entry name" value="RT_dom"/>
</dbReference>
<evidence type="ECO:0000256" key="7">
    <source>
        <dbReference type="ARBA" id="ARBA00022918"/>
    </source>
</evidence>
<dbReference type="AlphaFoldDB" id="A0AAQ4DYS0"/>
<dbReference type="PANTHER" id="PTHR24559">
    <property type="entry name" value="TRANSPOSON TY3-I GAG-POL POLYPROTEIN"/>
    <property type="match status" value="1"/>
</dbReference>
<keyword evidence="1" id="KW-0645">Protease</keyword>
<dbReference type="EMBL" id="JARKHS020025316">
    <property type="protein sequence ID" value="KAK8767610.1"/>
    <property type="molecule type" value="Genomic_DNA"/>
</dbReference>
<evidence type="ECO:0000256" key="6">
    <source>
        <dbReference type="ARBA" id="ARBA00022801"/>
    </source>
</evidence>
<dbReference type="Pfam" id="PF00078">
    <property type="entry name" value="RVT_1"/>
    <property type="match status" value="1"/>
</dbReference>
<evidence type="ECO:0000256" key="4">
    <source>
        <dbReference type="ARBA" id="ARBA00022722"/>
    </source>
</evidence>
<keyword evidence="2" id="KW-0808">Transferase</keyword>
<proteinExistence type="predicted"/>
<keyword evidence="6" id="KW-0378">Hydrolase</keyword>
<organism evidence="9 10">
    <name type="scientific">Amblyomma americanum</name>
    <name type="common">Lone star tick</name>
    <dbReference type="NCBI Taxonomy" id="6943"/>
    <lineage>
        <taxon>Eukaryota</taxon>
        <taxon>Metazoa</taxon>
        <taxon>Ecdysozoa</taxon>
        <taxon>Arthropoda</taxon>
        <taxon>Chelicerata</taxon>
        <taxon>Arachnida</taxon>
        <taxon>Acari</taxon>
        <taxon>Parasitiformes</taxon>
        <taxon>Ixodida</taxon>
        <taxon>Ixodoidea</taxon>
        <taxon>Ixodidae</taxon>
        <taxon>Amblyomminae</taxon>
        <taxon>Amblyomma</taxon>
    </lineage>
</organism>
<dbReference type="SUPFAM" id="SSF56672">
    <property type="entry name" value="DNA/RNA polymerases"/>
    <property type="match status" value="1"/>
</dbReference>
<comment type="caution">
    <text evidence="9">The sequence shown here is derived from an EMBL/GenBank/DDBJ whole genome shotgun (WGS) entry which is preliminary data.</text>
</comment>
<dbReference type="GO" id="GO:0006508">
    <property type="term" value="P:proteolysis"/>
    <property type="evidence" value="ECO:0007669"/>
    <property type="project" value="UniProtKB-KW"/>
</dbReference>
<reference evidence="9 10" key="1">
    <citation type="journal article" date="2023" name="Arcadia Sci">
        <title>De novo assembly of a long-read Amblyomma americanum tick genome.</title>
        <authorList>
            <person name="Chou S."/>
            <person name="Poskanzer K.E."/>
            <person name="Rollins M."/>
            <person name="Thuy-Boun P.S."/>
        </authorList>
    </citation>
    <scope>NUCLEOTIDE SEQUENCE [LARGE SCALE GENOMIC DNA]</scope>
    <source>
        <strain evidence="9">F_SG_1</strain>
        <tissue evidence="9">Salivary glands</tissue>
    </source>
</reference>
<dbReference type="InterPro" id="IPR043128">
    <property type="entry name" value="Rev_trsase/Diguanyl_cyclase"/>
</dbReference>
<evidence type="ECO:0000256" key="1">
    <source>
        <dbReference type="ARBA" id="ARBA00022670"/>
    </source>
</evidence>
<dbReference type="FunFam" id="3.10.10.10:FF:000002">
    <property type="entry name" value="Retrovirus-related Pol polyprotein from transposon 17.6-like protein"/>
    <property type="match status" value="1"/>
</dbReference>
<dbReference type="Proteomes" id="UP001321473">
    <property type="component" value="Unassembled WGS sequence"/>
</dbReference>
<sequence length="332" mass="37383">MSANRPYLPVLNFGSSIQPLPQVISLATLCPAAECVISVVDSCLPSTHQCLLPAATSPEKPPDDYADMICSDLPAMQAHDLRCLLSSFCDIFDFDARVLTRTSVVTHRINTGDAAPLHRRPYRVSSAERTVMNQEVDKMLAKDIIEPSSSPWSSPVVLVKKKDGSWRFCVDYRHLNRTTKKDVYPLPRIDDALDCLHGGKYFSSIGLRSGYWQIAVDEKDRENTAFVTPDGLYQFKVMPFGLCNAPATFERMMDSLLRGFKWSTCLCYLDDVVVFSPTFATHLERLSSILTVFRNAGLQLNSSKCKFGRRQLFSDTWLMLLVYAQIQSKFKP</sequence>
<dbReference type="PANTHER" id="PTHR24559:SF444">
    <property type="entry name" value="REVERSE TRANSCRIPTASE DOMAIN-CONTAINING PROTEIN"/>
    <property type="match status" value="1"/>
</dbReference>
<evidence type="ECO:0000256" key="2">
    <source>
        <dbReference type="ARBA" id="ARBA00022679"/>
    </source>
</evidence>